<evidence type="ECO:0000256" key="9">
    <source>
        <dbReference type="ARBA" id="ARBA00038120"/>
    </source>
</evidence>
<dbReference type="PANTHER" id="PTHR43646">
    <property type="entry name" value="GLYCOSYLTRANSFERASE"/>
    <property type="match status" value="1"/>
</dbReference>
<name>A0ABS4FYZ9_9BACL</name>
<dbReference type="RefSeq" id="WP_342453989.1">
    <property type="nucleotide sequence ID" value="NZ_JAGGKG010000034.1"/>
</dbReference>
<dbReference type="SUPFAM" id="SSF53448">
    <property type="entry name" value="Nucleotide-diphospho-sugar transferases"/>
    <property type="match status" value="1"/>
</dbReference>
<comment type="caution">
    <text evidence="12">The sequence shown here is derived from an EMBL/GenBank/DDBJ whole genome shotgun (WGS) entry which is preliminary data.</text>
</comment>
<evidence type="ECO:0000256" key="4">
    <source>
        <dbReference type="ARBA" id="ARBA00022679"/>
    </source>
</evidence>
<evidence type="ECO:0000256" key="5">
    <source>
        <dbReference type="ARBA" id="ARBA00022746"/>
    </source>
</evidence>
<protein>
    <recommendedName>
        <fullName evidence="10">4,4'-diaponeurosporenoate glycosyltransferase</fullName>
    </recommendedName>
</protein>
<comment type="similarity">
    <text evidence="9">Belongs to the glycosyltransferase 2 family. CrtQ subfamily.</text>
</comment>
<keyword evidence="2" id="KW-1003">Cell membrane</keyword>
<dbReference type="EMBL" id="JAGGKG010000034">
    <property type="protein sequence ID" value="MBP1907764.1"/>
    <property type="molecule type" value="Genomic_DNA"/>
</dbReference>
<keyword evidence="6" id="KW-0472">Membrane</keyword>
<dbReference type="Proteomes" id="UP001519272">
    <property type="component" value="Unassembled WGS sequence"/>
</dbReference>
<comment type="function">
    <text evidence="7">Catalyzes the glycosylation of 4,4'-diaponeurosporenoate, i.e. the esterification of glucose at the C1'' position with the carboxyl group of 4,4'-diaponeurosporenic acid, to form glycosyl-4,4'-diaponeurosporenoate. This is a step in the biosynthesis of staphyloxanthin, an orange pigment present in most staphylococci strains.</text>
</comment>
<evidence type="ECO:0000256" key="7">
    <source>
        <dbReference type="ARBA" id="ARBA00037281"/>
    </source>
</evidence>
<comment type="pathway">
    <text evidence="8">Carotenoid biosynthesis; staphyloxanthin biosynthesis; staphyloxanthin from farnesyl diphosphate: step 4/5.</text>
</comment>
<evidence type="ECO:0000313" key="13">
    <source>
        <dbReference type="Proteomes" id="UP001519272"/>
    </source>
</evidence>
<dbReference type="Pfam" id="PF00535">
    <property type="entry name" value="Glycos_transf_2"/>
    <property type="match status" value="1"/>
</dbReference>
<dbReference type="PANTHER" id="PTHR43646:SF2">
    <property type="entry name" value="GLYCOSYLTRANSFERASE 2-LIKE DOMAIN-CONTAINING PROTEIN"/>
    <property type="match status" value="1"/>
</dbReference>
<evidence type="ECO:0000259" key="11">
    <source>
        <dbReference type="Pfam" id="PF00535"/>
    </source>
</evidence>
<proteinExistence type="inferred from homology"/>
<evidence type="ECO:0000313" key="12">
    <source>
        <dbReference type="EMBL" id="MBP1907764.1"/>
    </source>
</evidence>
<evidence type="ECO:0000256" key="6">
    <source>
        <dbReference type="ARBA" id="ARBA00023136"/>
    </source>
</evidence>
<evidence type="ECO:0000256" key="8">
    <source>
        <dbReference type="ARBA" id="ARBA00037904"/>
    </source>
</evidence>
<evidence type="ECO:0000256" key="2">
    <source>
        <dbReference type="ARBA" id="ARBA00022475"/>
    </source>
</evidence>
<evidence type="ECO:0000256" key="3">
    <source>
        <dbReference type="ARBA" id="ARBA00022676"/>
    </source>
</evidence>
<accession>A0ABS4FYZ9</accession>
<sequence>MSSKAQGQGMIINHPQPVVSIIIPVMNEKRTLAKVLQQASKVHRCSEVIVIDNGSTDGTSRIAASWGARLISFEAPLGHDVGRRVGAEMAKGEVLLFIDGDMVIPALHLKHFVQAILSGVDVALNGYRGPTEREPVHPVILAKHVLNASLGRADLEGASMTAIPHAISRRALQVIGSKALEIPPLAMTIAIDKGLHVKAVHTVAVGRKNPTRFKPKNTETVDPLSSLIVGDHLEALHWIHNQRGSRGGYEDLGRKRDQVKI</sequence>
<keyword evidence="3" id="KW-0328">Glycosyltransferase</keyword>
<feature type="domain" description="Glycosyltransferase 2-like" evidence="11">
    <location>
        <begin position="20"/>
        <end position="124"/>
    </location>
</feature>
<reference evidence="12 13" key="1">
    <citation type="submission" date="2021-03" db="EMBL/GenBank/DDBJ databases">
        <title>Genomic Encyclopedia of Type Strains, Phase IV (KMG-IV): sequencing the most valuable type-strain genomes for metagenomic binning, comparative biology and taxonomic classification.</title>
        <authorList>
            <person name="Goeker M."/>
        </authorList>
    </citation>
    <scope>NUCLEOTIDE SEQUENCE [LARGE SCALE GENOMIC DNA]</scope>
    <source>
        <strain evidence="12 13">DSM 14349</strain>
    </source>
</reference>
<evidence type="ECO:0000256" key="10">
    <source>
        <dbReference type="ARBA" id="ARBA00040345"/>
    </source>
</evidence>
<comment type="subcellular location">
    <subcellularLocation>
        <location evidence="1">Cell membrane</location>
    </subcellularLocation>
</comment>
<evidence type="ECO:0000256" key="1">
    <source>
        <dbReference type="ARBA" id="ARBA00004236"/>
    </source>
</evidence>
<dbReference type="InterPro" id="IPR029044">
    <property type="entry name" value="Nucleotide-diphossugar_trans"/>
</dbReference>
<organism evidence="12 13">
    <name type="scientific">Paenibacillus turicensis</name>
    <dbReference type="NCBI Taxonomy" id="160487"/>
    <lineage>
        <taxon>Bacteria</taxon>
        <taxon>Bacillati</taxon>
        <taxon>Bacillota</taxon>
        <taxon>Bacilli</taxon>
        <taxon>Bacillales</taxon>
        <taxon>Paenibacillaceae</taxon>
        <taxon>Paenibacillus</taxon>
    </lineage>
</organism>
<keyword evidence="4" id="KW-0808">Transferase</keyword>
<dbReference type="InterPro" id="IPR001173">
    <property type="entry name" value="Glyco_trans_2-like"/>
</dbReference>
<keyword evidence="13" id="KW-1185">Reference proteome</keyword>
<keyword evidence="5" id="KW-0125">Carotenoid biosynthesis</keyword>
<dbReference type="Gene3D" id="3.90.550.10">
    <property type="entry name" value="Spore Coat Polysaccharide Biosynthesis Protein SpsA, Chain A"/>
    <property type="match status" value="1"/>
</dbReference>
<gene>
    <name evidence="12" type="ORF">J2Z32_004445</name>
</gene>